<dbReference type="InterPro" id="IPR058706">
    <property type="entry name" value="zf-C2H2_AHC1-like"/>
</dbReference>
<proteinExistence type="predicted"/>
<dbReference type="EMBL" id="KN847538">
    <property type="protein sequence ID" value="KIW05382.1"/>
    <property type="molecule type" value="Genomic_DNA"/>
</dbReference>
<evidence type="ECO:0000313" key="3">
    <source>
        <dbReference type="EMBL" id="KIW05382.1"/>
    </source>
</evidence>
<dbReference type="OrthoDB" id="5355528at2759"/>
<feature type="compositionally biased region" description="Low complexity" evidence="1">
    <location>
        <begin position="145"/>
        <end position="168"/>
    </location>
</feature>
<feature type="region of interest" description="Disordered" evidence="1">
    <location>
        <begin position="553"/>
        <end position="621"/>
    </location>
</feature>
<feature type="compositionally biased region" description="Pro residues" evidence="1">
    <location>
        <begin position="610"/>
        <end position="621"/>
    </location>
</feature>
<reference evidence="3 4" key="1">
    <citation type="submission" date="2015-01" db="EMBL/GenBank/DDBJ databases">
        <title>The Genome Sequence of Ochroconis gallopava CBS43764.</title>
        <authorList>
            <consortium name="The Broad Institute Genomics Platform"/>
            <person name="Cuomo C."/>
            <person name="de Hoog S."/>
            <person name="Gorbushina A."/>
            <person name="Stielow B."/>
            <person name="Teixiera M."/>
            <person name="Abouelleil A."/>
            <person name="Chapman S.B."/>
            <person name="Priest M."/>
            <person name="Young S.K."/>
            <person name="Wortman J."/>
            <person name="Nusbaum C."/>
            <person name="Birren B."/>
        </authorList>
    </citation>
    <scope>NUCLEOTIDE SEQUENCE [LARGE SCALE GENOMIC DNA]</scope>
    <source>
        <strain evidence="3 4">CBS 43764</strain>
    </source>
</reference>
<dbReference type="STRING" id="253628.A0A0D1YXF2"/>
<feature type="region of interest" description="Disordered" evidence="1">
    <location>
        <begin position="145"/>
        <end position="180"/>
    </location>
</feature>
<keyword evidence="4" id="KW-1185">Reference proteome</keyword>
<dbReference type="HOGENOM" id="CLU_016272_0_0_1"/>
<gene>
    <name evidence="3" type="ORF">PV09_03897</name>
</gene>
<dbReference type="Proteomes" id="UP000053259">
    <property type="component" value="Unassembled WGS sequence"/>
</dbReference>
<name>A0A0D1YXF2_9PEZI</name>
<protein>
    <recommendedName>
        <fullName evidence="2">AHC1-like C2H2 zinc-finger domain-containing protein</fullName>
    </recommendedName>
</protein>
<feature type="region of interest" description="Disordered" evidence="1">
    <location>
        <begin position="422"/>
        <end position="523"/>
    </location>
</feature>
<feature type="region of interest" description="Disordered" evidence="1">
    <location>
        <begin position="26"/>
        <end position="93"/>
    </location>
</feature>
<feature type="compositionally biased region" description="Polar residues" evidence="1">
    <location>
        <begin position="338"/>
        <end position="355"/>
    </location>
</feature>
<sequence>MQTIFRLPWSTEPSSDEALADKMYLHKPRPKQPRVDISMLNTNASGTGATGSVKRKRVDGGDAHHPTTPKHQHAPPQVKKLKSERGDGAVQAPSVLPKGVDAVVSSHPPTPTISMADIRPYSPSPAPAAAAGFAKEKELPAGVTPVSSVAPSLAPSAAPSPVSSAPAVNDDVKTEPAATSATDPFAVTQMKVDLDSNLDKLRAIIEAHINLEILHKHNELRLIEQELAKCQISLEQLRRCELMPYPGFSGPSQTVTQGTGKSLKAPAGYTEPQYPAPWGVTDGPYARHYATWLLPDPAFDPWRVHGGSHVGTPMTTRGNRAMHRGNAFDFHLPVQAARTSRTSTGNRQEHGNSSGRDPMIMKRQADNEWVRLRCSVCHRSNFNNIQGFLNHCRIAHHQDYKSHEAAAIACGEIVQVDEATMTATEPASKDQHPPAPSRVNSMPLPTPASRAERVDSFPLSTPVDQPHVNPLVLQQPSTKNPIERIIDLSSTGSPKPSATPRPAKNSRKGTLAPHLSSLMQRRGMSTSDLPAFIVDAKKKVDLSVYDVSDSDHDVEVKARKHKQKKPPKSTSTSHQNLQRSQSTPNVSSSRQPSAKKAAGRQMPTFSVNPTPSPQPHPIVHSHPPPITGVGFHPSVFQHVPETPSDGDVEMELSPGTAPGLVSDHEEDEFDEDEAGSANGSHTSGFMGLNLGLEDVEIRDGSDVERDERKSRETCGGNAALLDFVER</sequence>
<dbReference type="VEuPathDB" id="FungiDB:PV09_03897"/>
<feature type="domain" description="AHC1-like C2H2 zinc-finger" evidence="2">
    <location>
        <begin position="360"/>
        <end position="417"/>
    </location>
</feature>
<evidence type="ECO:0000259" key="2">
    <source>
        <dbReference type="Pfam" id="PF25909"/>
    </source>
</evidence>
<feature type="compositionally biased region" description="Basic residues" evidence="1">
    <location>
        <begin position="558"/>
        <end position="567"/>
    </location>
</feature>
<dbReference type="AlphaFoldDB" id="A0A0D1YXF2"/>
<evidence type="ECO:0000256" key="1">
    <source>
        <dbReference type="SAM" id="MobiDB-lite"/>
    </source>
</evidence>
<dbReference type="InParanoid" id="A0A0D1YXF2"/>
<organism evidence="3 4">
    <name type="scientific">Verruconis gallopava</name>
    <dbReference type="NCBI Taxonomy" id="253628"/>
    <lineage>
        <taxon>Eukaryota</taxon>
        <taxon>Fungi</taxon>
        <taxon>Dikarya</taxon>
        <taxon>Ascomycota</taxon>
        <taxon>Pezizomycotina</taxon>
        <taxon>Dothideomycetes</taxon>
        <taxon>Pleosporomycetidae</taxon>
        <taxon>Venturiales</taxon>
        <taxon>Sympoventuriaceae</taxon>
        <taxon>Verruconis</taxon>
    </lineage>
</organism>
<evidence type="ECO:0000313" key="4">
    <source>
        <dbReference type="Proteomes" id="UP000053259"/>
    </source>
</evidence>
<feature type="compositionally biased region" description="Polar residues" evidence="1">
    <location>
        <begin position="576"/>
        <end position="592"/>
    </location>
</feature>
<dbReference type="Pfam" id="PF25909">
    <property type="entry name" value="zf-C2H2_AHC1"/>
    <property type="match status" value="1"/>
</dbReference>
<accession>A0A0D1YXF2</accession>
<dbReference type="GeneID" id="27311870"/>
<dbReference type="RefSeq" id="XP_016215251.1">
    <property type="nucleotide sequence ID" value="XM_016357162.1"/>
</dbReference>
<feature type="region of interest" description="Disordered" evidence="1">
    <location>
        <begin position="338"/>
        <end position="359"/>
    </location>
</feature>